<dbReference type="Proteomes" id="UP000521313">
    <property type="component" value="Unassembled WGS sequence"/>
</dbReference>
<dbReference type="AlphaFoldDB" id="A0A7W8FY41"/>
<sequence>MEKNIIKLLNLNPEDVESLEPIRSSNGNCDYKLILKKRNHICPYFD</sequence>
<dbReference type="RefSeq" id="WP_183374292.1">
    <property type="nucleotide sequence ID" value="NZ_JACHHD010000003.1"/>
</dbReference>
<accession>A0A7W8FY41</accession>
<gene>
    <name evidence="1" type="ORF">HNQ43_000413</name>
</gene>
<organism evidence="1 2">
    <name type="scientific">Faecalicoccus acidiformans</name>
    <dbReference type="NCBI Taxonomy" id="915173"/>
    <lineage>
        <taxon>Bacteria</taxon>
        <taxon>Bacillati</taxon>
        <taxon>Bacillota</taxon>
        <taxon>Erysipelotrichia</taxon>
        <taxon>Erysipelotrichales</taxon>
        <taxon>Erysipelotrichaceae</taxon>
        <taxon>Faecalicoccus</taxon>
    </lineage>
</organism>
<evidence type="ECO:0000313" key="2">
    <source>
        <dbReference type="Proteomes" id="UP000521313"/>
    </source>
</evidence>
<proteinExistence type="predicted"/>
<comment type="caution">
    <text evidence="1">The sequence shown here is derived from an EMBL/GenBank/DDBJ whole genome shotgun (WGS) entry which is preliminary data.</text>
</comment>
<name>A0A7W8FY41_9FIRM</name>
<reference evidence="1 2" key="1">
    <citation type="submission" date="2020-08" db="EMBL/GenBank/DDBJ databases">
        <title>Genomic Encyclopedia of Type Strains, Phase IV (KMG-IV): sequencing the most valuable type-strain genomes for metagenomic binning, comparative biology and taxonomic classification.</title>
        <authorList>
            <person name="Goeker M."/>
        </authorList>
    </citation>
    <scope>NUCLEOTIDE SEQUENCE [LARGE SCALE GENOMIC DNA]</scope>
    <source>
        <strain evidence="1 2">DSM 26963</strain>
    </source>
</reference>
<evidence type="ECO:0000313" key="1">
    <source>
        <dbReference type="EMBL" id="MBB5184375.1"/>
    </source>
</evidence>
<protein>
    <submittedName>
        <fullName evidence="1">Uncharacterized protein</fullName>
    </submittedName>
</protein>
<dbReference type="EMBL" id="JACHHD010000003">
    <property type="protein sequence ID" value="MBB5184375.1"/>
    <property type="molecule type" value="Genomic_DNA"/>
</dbReference>